<organism evidence="2 3">
    <name type="scientific">Pseudarthrobacter oxydans</name>
    <name type="common">Arthrobacter oxydans</name>
    <dbReference type="NCBI Taxonomy" id="1671"/>
    <lineage>
        <taxon>Bacteria</taxon>
        <taxon>Bacillati</taxon>
        <taxon>Actinomycetota</taxon>
        <taxon>Actinomycetes</taxon>
        <taxon>Micrococcales</taxon>
        <taxon>Micrococcaceae</taxon>
        <taxon>Pseudarthrobacter</taxon>
    </lineage>
</organism>
<dbReference type="AlphaFoldDB" id="A0AAW8NEL8"/>
<comment type="caution">
    <text evidence="2">The sequence shown here is derived from an EMBL/GenBank/DDBJ whole genome shotgun (WGS) entry which is preliminary data.</text>
</comment>
<proteinExistence type="predicted"/>
<evidence type="ECO:0000313" key="2">
    <source>
        <dbReference type="EMBL" id="MDR7165019.1"/>
    </source>
</evidence>
<evidence type="ECO:0000256" key="1">
    <source>
        <dbReference type="SAM" id="MobiDB-lite"/>
    </source>
</evidence>
<accession>A0AAW8NEL8</accession>
<gene>
    <name evidence="2" type="ORF">J2X12_003064</name>
</gene>
<name>A0AAW8NEL8_PSEOX</name>
<feature type="region of interest" description="Disordered" evidence="1">
    <location>
        <begin position="1"/>
        <end position="26"/>
    </location>
</feature>
<dbReference type="GeneID" id="97423486"/>
<dbReference type="RefSeq" id="WP_174174882.1">
    <property type="nucleotide sequence ID" value="NZ_JABTYH010000002.1"/>
</dbReference>
<sequence length="54" mass="6109">MERSDDATQTAREDGQQPAISDPLEGRQRTVAEWTGDLLVGIRQPVQFRLADWP</sequence>
<feature type="compositionally biased region" description="Basic and acidic residues" evidence="1">
    <location>
        <begin position="1"/>
        <end position="15"/>
    </location>
</feature>
<reference evidence="2" key="1">
    <citation type="submission" date="2023-07" db="EMBL/GenBank/DDBJ databases">
        <title>Sorghum-associated microbial communities from plants grown in Nebraska, USA.</title>
        <authorList>
            <person name="Schachtman D."/>
        </authorList>
    </citation>
    <scope>NUCLEOTIDE SEQUENCE</scope>
    <source>
        <strain evidence="2">BE261</strain>
    </source>
</reference>
<protein>
    <submittedName>
        <fullName evidence="2">Uncharacterized protein</fullName>
    </submittedName>
</protein>
<evidence type="ECO:0000313" key="3">
    <source>
        <dbReference type="Proteomes" id="UP001262032"/>
    </source>
</evidence>
<dbReference type="EMBL" id="JAVDWN010000011">
    <property type="protein sequence ID" value="MDR7165019.1"/>
    <property type="molecule type" value="Genomic_DNA"/>
</dbReference>
<dbReference type="Proteomes" id="UP001262032">
    <property type="component" value="Unassembled WGS sequence"/>
</dbReference>